<evidence type="ECO:0000313" key="2">
    <source>
        <dbReference type="Proteomes" id="UP000194236"/>
    </source>
</evidence>
<keyword evidence="2" id="KW-1185">Reference proteome</keyword>
<gene>
    <name evidence="1" type="ORF">BLA29_005279</name>
</gene>
<accession>A0A1Y3BJ46</accession>
<proteinExistence type="predicted"/>
<dbReference type="Proteomes" id="UP000194236">
    <property type="component" value="Unassembled WGS sequence"/>
</dbReference>
<evidence type="ECO:0000313" key="1">
    <source>
        <dbReference type="EMBL" id="OTF80882.1"/>
    </source>
</evidence>
<comment type="caution">
    <text evidence="1">The sequence shown here is derived from an EMBL/GenBank/DDBJ whole genome shotgun (WGS) entry which is preliminary data.</text>
</comment>
<organism evidence="1 2">
    <name type="scientific">Euroglyphus maynei</name>
    <name type="common">Mayne's house dust mite</name>
    <dbReference type="NCBI Taxonomy" id="6958"/>
    <lineage>
        <taxon>Eukaryota</taxon>
        <taxon>Metazoa</taxon>
        <taxon>Ecdysozoa</taxon>
        <taxon>Arthropoda</taxon>
        <taxon>Chelicerata</taxon>
        <taxon>Arachnida</taxon>
        <taxon>Acari</taxon>
        <taxon>Acariformes</taxon>
        <taxon>Sarcoptiformes</taxon>
        <taxon>Astigmata</taxon>
        <taxon>Psoroptidia</taxon>
        <taxon>Analgoidea</taxon>
        <taxon>Pyroglyphidae</taxon>
        <taxon>Pyroglyphinae</taxon>
        <taxon>Euroglyphus</taxon>
    </lineage>
</organism>
<name>A0A1Y3BJ46_EURMA</name>
<protein>
    <submittedName>
        <fullName evidence="1">Uncharacterized protein</fullName>
    </submittedName>
</protein>
<reference evidence="1 2" key="1">
    <citation type="submission" date="2017-03" db="EMBL/GenBank/DDBJ databases">
        <title>Genome Survey of Euroglyphus maynei.</title>
        <authorList>
            <person name="Arlian L.G."/>
            <person name="Morgan M.S."/>
            <person name="Rider S.D."/>
        </authorList>
    </citation>
    <scope>NUCLEOTIDE SEQUENCE [LARGE SCALE GENOMIC DNA]</scope>
    <source>
        <strain evidence="1">Arlian Lab</strain>
        <tissue evidence="1">Whole body</tissue>
    </source>
</reference>
<sequence length="144" mass="16638">MIQQNGRIYFSIAIIIAIYNGDDVNVDGDDSSTNTTNNNDDDDNDFKYWFRLRGIISADIDITETDINQCDDDDTKTTIANNNNELRTTLNLFGTHKCHNENSEVIFFIKTTNLSKQQTQFEPKFFSFFIFSPISGEKQHCHYE</sequence>
<dbReference type="AlphaFoldDB" id="A0A1Y3BJ46"/>
<dbReference type="EMBL" id="MUJZ01016160">
    <property type="protein sequence ID" value="OTF80882.1"/>
    <property type="molecule type" value="Genomic_DNA"/>
</dbReference>